<dbReference type="RefSeq" id="WP_188687407.1">
    <property type="nucleotide sequence ID" value="NZ_BMKX01000013.1"/>
</dbReference>
<feature type="domain" description="HipA N-terminal subdomain 1" evidence="5">
    <location>
        <begin position="6"/>
        <end position="100"/>
    </location>
</feature>
<dbReference type="Gene3D" id="1.10.1070.20">
    <property type="match status" value="1"/>
</dbReference>
<protein>
    <submittedName>
        <fullName evidence="6">HipA domain-containing protein</fullName>
    </submittedName>
</protein>
<evidence type="ECO:0000256" key="3">
    <source>
        <dbReference type="ARBA" id="ARBA00022777"/>
    </source>
</evidence>
<dbReference type="InterPro" id="IPR017508">
    <property type="entry name" value="HipA_N1"/>
</dbReference>
<dbReference type="PANTHER" id="PTHR37419">
    <property type="entry name" value="SERINE/THREONINE-PROTEIN KINASE TOXIN HIPA"/>
    <property type="match status" value="1"/>
</dbReference>
<dbReference type="GeneID" id="303305911"/>
<comment type="similarity">
    <text evidence="1">Belongs to the HipA Ser/Thr kinase family.</text>
</comment>
<dbReference type="InterPro" id="IPR012893">
    <property type="entry name" value="HipA-like_C"/>
</dbReference>
<evidence type="ECO:0000256" key="1">
    <source>
        <dbReference type="ARBA" id="ARBA00010164"/>
    </source>
</evidence>
<accession>A0ABQ2DVD7</accession>
<keyword evidence="2" id="KW-0808">Transferase</keyword>
<dbReference type="InterPro" id="IPR052028">
    <property type="entry name" value="HipA_Ser/Thr_kinase"/>
</dbReference>
<dbReference type="CDD" id="cd17808">
    <property type="entry name" value="HipA_Ec_like"/>
    <property type="match status" value="1"/>
</dbReference>
<evidence type="ECO:0000313" key="6">
    <source>
        <dbReference type="EMBL" id="GGJ73739.1"/>
    </source>
</evidence>
<evidence type="ECO:0000259" key="4">
    <source>
        <dbReference type="Pfam" id="PF07804"/>
    </source>
</evidence>
<dbReference type="EMBL" id="BMKX01000013">
    <property type="protein sequence ID" value="GGJ73739.1"/>
    <property type="molecule type" value="Genomic_DNA"/>
</dbReference>
<evidence type="ECO:0000313" key="7">
    <source>
        <dbReference type="Proteomes" id="UP000606115"/>
    </source>
</evidence>
<dbReference type="NCBIfam" id="TIGR03071">
    <property type="entry name" value="couple_hipA"/>
    <property type="match status" value="1"/>
</dbReference>
<proteinExistence type="inferred from homology"/>
<gene>
    <name evidence="6" type="ORF">GCM10007173_35860</name>
</gene>
<organism evidence="6 7">
    <name type="scientific">Glutamicibacter ardleyensis</name>
    <dbReference type="NCBI Taxonomy" id="225894"/>
    <lineage>
        <taxon>Bacteria</taxon>
        <taxon>Bacillati</taxon>
        <taxon>Actinomycetota</taxon>
        <taxon>Actinomycetes</taxon>
        <taxon>Micrococcales</taxon>
        <taxon>Micrococcaceae</taxon>
        <taxon>Glutamicibacter</taxon>
    </lineage>
</organism>
<keyword evidence="3" id="KW-0418">Kinase</keyword>
<evidence type="ECO:0000259" key="5">
    <source>
        <dbReference type="Pfam" id="PF13657"/>
    </source>
</evidence>
<reference evidence="7" key="1">
    <citation type="journal article" date="2019" name="Int. J. Syst. Evol. Microbiol.">
        <title>The Global Catalogue of Microorganisms (GCM) 10K type strain sequencing project: providing services to taxonomists for standard genome sequencing and annotation.</title>
        <authorList>
            <consortium name="The Broad Institute Genomics Platform"/>
            <consortium name="The Broad Institute Genome Sequencing Center for Infectious Disease"/>
            <person name="Wu L."/>
            <person name="Ma J."/>
        </authorList>
    </citation>
    <scope>NUCLEOTIDE SEQUENCE [LARGE SCALE GENOMIC DNA]</scope>
    <source>
        <strain evidence="7">CGMCC 1.3685</strain>
    </source>
</reference>
<comment type="caution">
    <text evidence="6">The sequence shown here is derived from an EMBL/GenBank/DDBJ whole genome shotgun (WGS) entry which is preliminary data.</text>
</comment>
<sequence>MRKLLTFLYGELIGVLEQNDSGRRSFQYVREAQLPFNLSLALPYRSTEYSPKLTAAFIEGLIPERREVREAFAQEFEISADNPFSLLEHIGLDCAGAVQFVRPEELEMFLAREGELIPYTDKQIGARLRRMNASPQASWTMHRERWSLAGAQSKFALRWDNGWHEATGTEPTTHIFKPGIQDLKEQALNEHLCLKTLGKVGLKVASTEYTTFDAEPAIIIERYDRERIGNAVTRIHQEDLCQATSTLPRNKYESNKGPSALKVIETLRRARISESEVLKFIEGLISNYLIGAPDAHAKNYSILHHSDGHIELAPFYDIASGFPYETVSDDGLPGRNDELRKAAMAIGGERFFYRISRKHWTKFAHDARISEDWLLNTVAYLATAIPSALAQTIEEEPAAQHSDLPGRLIPTVTQHCENALTNLTS</sequence>
<dbReference type="Proteomes" id="UP000606115">
    <property type="component" value="Unassembled WGS sequence"/>
</dbReference>
<name>A0ABQ2DVD7_9MICC</name>
<keyword evidence="7" id="KW-1185">Reference proteome</keyword>
<dbReference type="Pfam" id="PF07804">
    <property type="entry name" value="HipA_C"/>
    <property type="match status" value="1"/>
</dbReference>
<evidence type="ECO:0000256" key="2">
    <source>
        <dbReference type="ARBA" id="ARBA00022679"/>
    </source>
</evidence>
<dbReference type="PANTHER" id="PTHR37419:SF1">
    <property type="entry name" value="SERINE_THREONINE-PROTEIN KINASE TOXIN HIPA"/>
    <property type="match status" value="1"/>
</dbReference>
<dbReference type="Pfam" id="PF13657">
    <property type="entry name" value="Couple_hipA"/>
    <property type="match status" value="1"/>
</dbReference>
<feature type="domain" description="HipA-like C-terminal" evidence="4">
    <location>
        <begin position="146"/>
        <end position="388"/>
    </location>
</feature>